<dbReference type="AlphaFoldDB" id="A0A6H1WTV6"/>
<dbReference type="Pfam" id="PF12654">
    <property type="entry name" value="DUF3786"/>
    <property type="match status" value="1"/>
</dbReference>
<accession>A0A6H1WTV6</accession>
<protein>
    <submittedName>
        <fullName evidence="6">DUF3786 domain-containing protein</fullName>
    </submittedName>
</protein>
<evidence type="ECO:0000313" key="7">
    <source>
        <dbReference type="Proteomes" id="UP000501253"/>
    </source>
</evidence>
<dbReference type="Pfam" id="PF04060">
    <property type="entry name" value="FeS"/>
    <property type="match status" value="1"/>
</dbReference>
<sequence>MPGPLEIVKHLPRTNCGECGQPSCLAFAVALSAGKVRPEACPYFPGDLARGLSGKVRPEVADQTLAILREVKAAVQKIDLKARAEAFGGRFEGGRLLLAYLDGEVALDAEKAERLDGESLDPRDQILLYNYVRFGRGTPLSGKFVGLEAFPHSVSKVATLRRYAEEPLARALETQEERLREALSRFRIRKLEERADLAVEVWVLPRVPLRIHFWRGEAEEGLPGEVKILYDQQAPEYLDLESLVFCAERLVERWLEMAGLSDAF</sequence>
<dbReference type="InterPro" id="IPR007202">
    <property type="entry name" value="4Fe-4S_dom"/>
</dbReference>
<dbReference type="EMBL" id="CP042909">
    <property type="protein sequence ID" value="QJA06618.1"/>
    <property type="molecule type" value="Genomic_DNA"/>
</dbReference>
<dbReference type="Gene3D" id="1.10.15.40">
    <property type="entry name" value="Electron transport complex subunit B, putative Fe-S cluster"/>
    <property type="match status" value="1"/>
</dbReference>
<keyword evidence="2" id="KW-0479">Metal-binding</keyword>
<reference evidence="6 7" key="1">
    <citation type="submission" date="2019-08" db="EMBL/GenBank/DDBJ databases">
        <title>Complete genome sequence of Thermosulfurimonas marina SU872T, an anaerobic thermophilic chemolithoautotrophic bacterium isolated from a shallow marine hydrothermal vent.</title>
        <authorList>
            <person name="Allioux M."/>
            <person name="Jebbar M."/>
            <person name="Slobodkina G."/>
            <person name="Slobodkin A."/>
            <person name="Moalic Y."/>
            <person name="Frolova A."/>
            <person name="Shao Z."/>
            <person name="Alain K."/>
        </authorList>
    </citation>
    <scope>NUCLEOTIDE SEQUENCE [LARGE SCALE GENOMIC DNA]</scope>
    <source>
        <strain evidence="6 7">SU872</strain>
    </source>
</reference>
<evidence type="ECO:0000256" key="3">
    <source>
        <dbReference type="ARBA" id="ARBA00023004"/>
    </source>
</evidence>
<dbReference type="KEGG" id="tmai:FVE67_07335"/>
<dbReference type="RefSeq" id="WP_168719972.1">
    <property type="nucleotide sequence ID" value="NZ_CP042909.1"/>
</dbReference>
<keyword evidence="4" id="KW-0411">Iron-sulfur</keyword>
<keyword evidence="7" id="KW-1185">Reference proteome</keyword>
<name>A0A6H1WTV6_9BACT</name>
<evidence type="ECO:0000313" key="6">
    <source>
        <dbReference type="EMBL" id="QJA06618.1"/>
    </source>
</evidence>
<gene>
    <name evidence="6" type="ORF">FVE67_07335</name>
</gene>
<dbReference type="Proteomes" id="UP000501253">
    <property type="component" value="Chromosome"/>
</dbReference>
<dbReference type="InterPro" id="IPR024264">
    <property type="entry name" value="DUF3786"/>
</dbReference>
<dbReference type="GO" id="GO:0046872">
    <property type="term" value="F:metal ion binding"/>
    <property type="evidence" value="ECO:0007669"/>
    <property type="project" value="UniProtKB-KW"/>
</dbReference>
<evidence type="ECO:0000259" key="5">
    <source>
        <dbReference type="PROSITE" id="PS51656"/>
    </source>
</evidence>
<dbReference type="GO" id="GO:0051539">
    <property type="term" value="F:4 iron, 4 sulfur cluster binding"/>
    <property type="evidence" value="ECO:0007669"/>
    <property type="project" value="UniProtKB-KW"/>
</dbReference>
<dbReference type="PROSITE" id="PS51656">
    <property type="entry name" value="4FE4S"/>
    <property type="match status" value="1"/>
</dbReference>
<evidence type="ECO:0000256" key="4">
    <source>
        <dbReference type="ARBA" id="ARBA00023014"/>
    </source>
</evidence>
<organism evidence="6 7">
    <name type="scientific">Thermosulfurimonas marina</name>
    <dbReference type="NCBI Taxonomy" id="2047767"/>
    <lineage>
        <taxon>Bacteria</taxon>
        <taxon>Pseudomonadati</taxon>
        <taxon>Thermodesulfobacteriota</taxon>
        <taxon>Thermodesulfobacteria</taxon>
        <taxon>Thermodesulfobacteriales</taxon>
        <taxon>Thermodesulfobacteriaceae</taxon>
        <taxon>Thermosulfurimonas</taxon>
    </lineage>
</organism>
<keyword evidence="3" id="KW-0408">Iron</keyword>
<keyword evidence="1" id="KW-0004">4Fe-4S</keyword>
<evidence type="ECO:0000256" key="2">
    <source>
        <dbReference type="ARBA" id="ARBA00022723"/>
    </source>
</evidence>
<feature type="domain" description="4Fe-4S" evidence="5">
    <location>
        <begin position="1"/>
        <end position="58"/>
    </location>
</feature>
<evidence type="ECO:0000256" key="1">
    <source>
        <dbReference type="ARBA" id="ARBA00022485"/>
    </source>
</evidence>
<proteinExistence type="predicted"/>